<dbReference type="OrthoDB" id="509229at2"/>
<organism evidence="4 5">
    <name type="scientific">Guptibacillus hwajinpoensis</name>
    <dbReference type="NCBI Taxonomy" id="208199"/>
    <lineage>
        <taxon>Bacteria</taxon>
        <taxon>Bacillati</taxon>
        <taxon>Bacillota</taxon>
        <taxon>Bacilli</taxon>
        <taxon>Bacillales</taxon>
        <taxon>Guptibacillaceae</taxon>
        <taxon>Guptibacillus</taxon>
    </lineage>
</organism>
<keyword evidence="1 2" id="KW-0238">DNA-binding</keyword>
<evidence type="ECO:0000313" key="4">
    <source>
        <dbReference type="EMBL" id="TKD72566.1"/>
    </source>
</evidence>
<comment type="caution">
    <text evidence="4">The sequence shown here is derived from an EMBL/GenBank/DDBJ whole genome shotgun (WGS) entry which is preliminary data.</text>
</comment>
<dbReference type="PANTHER" id="PTHR43479:SF11">
    <property type="entry name" value="ACREF_ENVCD OPERON REPRESSOR-RELATED"/>
    <property type="match status" value="1"/>
</dbReference>
<dbReference type="Gene3D" id="1.10.10.60">
    <property type="entry name" value="Homeodomain-like"/>
    <property type="match status" value="1"/>
</dbReference>
<gene>
    <name evidence="4" type="ORF">FBF83_07260</name>
</gene>
<feature type="domain" description="HTH tetR-type" evidence="3">
    <location>
        <begin position="4"/>
        <end position="64"/>
    </location>
</feature>
<evidence type="ECO:0000259" key="3">
    <source>
        <dbReference type="PROSITE" id="PS50977"/>
    </source>
</evidence>
<proteinExistence type="predicted"/>
<dbReference type="RefSeq" id="WP_136946416.1">
    <property type="nucleotide sequence ID" value="NZ_SWFM01000001.1"/>
</dbReference>
<name>A0A4U1MP53_9BACL</name>
<accession>A0A4U1MP53</accession>
<protein>
    <submittedName>
        <fullName evidence="4">TetR/AcrR family transcriptional regulator</fullName>
    </submittedName>
</protein>
<feature type="DNA-binding region" description="H-T-H motif" evidence="2">
    <location>
        <begin position="27"/>
        <end position="46"/>
    </location>
</feature>
<dbReference type="PROSITE" id="PS50977">
    <property type="entry name" value="HTH_TETR_2"/>
    <property type="match status" value="1"/>
</dbReference>
<evidence type="ECO:0000256" key="1">
    <source>
        <dbReference type="ARBA" id="ARBA00023125"/>
    </source>
</evidence>
<sequence length="195" mass="22865">MKEESTQNKIKDTALALFARKGFEGTSLSDIASGVGIKKPSLYAHFKNKEDLFLGVIHKVTIDYNQYFENSAEELKDELPEEQLYHLLLKNTEYLRNDELGLIFKRMMLFPPESLKDEIYRMFAKSEQVMKSVIKSILMQIDKLEDWEQVFDAYLCLLDGVFEQVFYYSPEEHQKRLENSWALFIDGVHCRTEGK</sequence>
<dbReference type="Gene3D" id="1.10.357.10">
    <property type="entry name" value="Tetracycline Repressor, domain 2"/>
    <property type="match status" value="1"/>
</dbReference>
<dbReference type="Proteomes" id="UP000310541">
    <property type="component" value="Unassembled WGS sequence"/>
</dbReference>
<reference evidence="4 5" key="1">
    <citation type="submission" date="2019-04" db="EMBL/GenBank/DDBJ databases">
        <title>Genome sequence of Bacillus hwajinpoensis strain Y2.</title>
        <authorList>
            <person name="Fair J.L."/>
            <person name="Maclea K.S."/>
        </authorList>
    </citation>
    <scope>NUCLEOTIDE SEQUENCE [LARGE SCALE GENOMIC DNA]</scope>
    <source>
        <strain evidence="4 5">Y2</strain>
    </source>
</reference>
<dbReference type="SUPFAM" id="SSF46689">
    <property type="entry name" value="Homeodomain-like"/>
    <property type="match status" value="1"/>
</dbReference>
<dbReference type="AlphaFoldDB" id="A0A4U1MP53"/>
<dbReference type="PRINTS" id="PR00455">
    <property type="entry name" value="HTHTETR"/>
</dbReference>
<evidence type="ECO:0000313" key="5">
    <source>
        <dbReference type="Proteomes" id="UP000310541"/>
    </source>
</evidence>
<dbReference type="InterPro" id="IPR050624">
    <property type="entry name" value="HTH-type_Tx_Regulator"/>
</dbReference>
<dbReference type="InterPro" id="IPR001647">
    <property type="entry name" value="HTH_TetR"/>
</dbReference>
<dbReference type="EMBL" id="SWFM01000001">
    <property type="protein sequence ID" value="TKD72566.1"/>
    <property type="molecule type" value="Genomic_DNA"/>
</dbReference>
<dbReference type="Pfam" id="PF00440">
    <property type="entry name" value="TetR_N"/>
    <property type="match status" value="1"/>
</dbReference>
<dbReference type="InterPro" id="IPR009057">
    <property type="entry name" value="Homeodomain-like_sf"/>
</dbReference>
<dbReference type="GO" id="GO:0003677">
    <property type="term" value="F:DNA binding"/>
    <property type="evidence" value="ECO:0007669"/>
    <property type="project" value="UniProtKB-UniRule"/>
</dbReference>
<evidence type="ECO:0000256" key="2">
    <source>
        <dbReference type="PROSITE-ProRule" id="PRU00335"/>
    </source>
</evidence>
<dbReference type="PANTHER" id="PTHR43479">
    <property type="entry name" value="ACREF/ENVCD OPERON REPRESSOR-RELATED"/>
    <property type="match status" value="1"/>
</dbReference>